<dbReference type="Proteomes" id="UP000005522">
    <property type="component" value="Chromosome"/>
</dbReference>
<dbReference type="EMBL" id="CP005986">
    <property type="protein sequence ID" value="AIA54300.1"/>
    <property type="molecule type" value="Genomic_DNA"/>
</dbReference>
<proteinExistence type="predicted"/>
<gene>
    <name evidence="1" type="ORF">Acaty_c0410</name>
</gene>
<sequence length="50" mass="5425">MSCHAVLLGVVHEYMRIIIDPLPRYRVAWRSGCPRSAGNGKRTGSGVSLG</sequence>
<reference evidence="1 2" key="1">
    <citation type="journal article" date="2009" name="J. Bacteriol.">
        <title>Draft genome sequence of the extremely acidophilic bacterium Acidithiobacillus caldus ATCC 51756 reveals metabolic versatility in the genus Acidithiobacillus.</title>
        <authorList>
            <person name="Valdes J."/>
            <person name="Quatrini R."/>
            <person name="Hallberg K."/>
            <person name="Dopson M."/>
            <person name="Valenzuela P.D."/>
            <person name="Holmes D.S."/>
        </authorList>
    </citation>
    <scope>NUCLEOTIDE SEQUENCE [LARGE SCALE GENOMIC DNA]</scope>
    <source>
        <strain evidence="2">ATCC 51756 / DSM 8584 / KU</strain>
    </source>
</reference>
<dbReference type="AlphaFoldDB" id="A0A059ZRN2"/>
<evidence type="ECO:0000313" key="1">
    <source>
        <dbReference type="EMBL" id="AIA54300.1"/>
    </source>
</evidence>
<name>A0A059ZRN2_ACICK</name>
<organism evidence="1 2">
    <name type="scientific">Acidithiobacillus caldus (strain ATCC 51756 / DSM 8584 / KU)</name>
    <dbReference type="NCBI Taxonomy" id="637389"/>
    <lineage>
        <taxon>Bacteria</taxon>
        <taxon>Pseudomonadati</taxon>
        <taxon>Pseudomonadota</taxon>
        <taxon>Acidithiobacillia</taxon>
        <taxon>Acidithiobacillales</taxon>
        <taxon>Acidithiobacillaceae</taxon>
        <taxon>Acidithiobacillus</taxon>
    </lineage>
</organism>
<protein>
    <submittedName>
        <fullName evidence="1">Uncharacterized protein</fullName>
    </submittedName>
</protein>
<accession>A0A059ZRN2</accession>
<dbReference type="HOGENOM" id="CLU_215174_0_0_6"/>
<evidence type="ECO:0000313" key="2">
    <source>
        <dbReference type="Proteomes" id="UP000005522"/>
    </source>
</evidence>
<dbReference type="KEGG" id="acz:Acaty_c0410"/>